<dbReference type="GO" id="GO:0006635">
    <property type="term" value="P:fatty acid beta-oxidation"/>
    <property type="evidence" value="ECO:0007669"/>
    <property type="project" value="TreeGrafter"/>
</dbReference>
<dbReference type="SUPFAM" id="SSF48179">
    <property type="entry name" value="6-phosphogluconate dehydrogenase C-terminal domain-like"/>
    <property type="match status" value="1"/>
</dbReference>
<dbReference type="UniPathway" id="UPA00863"/>
<gene>
    <name evidence="8" type="ORF">EQM06_05185</name>
</gene>
<dbReference type="KEGG" id="amij:EQM06_05185"/>
<dbReference type="OrthoDB" id="9771883at2"/>
<evidence type="ECO:0000256" key="3">
    <source>
        <dbReference type="ARBA" id="ARBA00023002"/>
    </source>
</evidence>
<dbReference type="GO" id="GO:0070403">
    <property type="term" value="F:NAD+ binding"/>
    <property type="evidence" value="ECO:0007669"/>
    <property type="project" value="InterPro"/>
</dbReference>
<dbReference type="Pfam" id="PF02737">
    <property type="entry name" value="3HCDH_N"/>
    <property type="match status" value="1"/>
</dbReference>
<evidence type="ECO:0000256" key="4">
    <source>
        <dbReference type="ARBA" id="ARBA00067747"/>
    </source>
</evidence>
<comment type="similarity">
    <text evidence="2">Belongs to the 3-hydroxyacyl-CoA dehydrogenase family.</text>
</comment>
<dbReference type="GO" id="GO:0008691">
    <property type="term" value="F:3-hydroxybutyryl-CoA dehydrogenase activity"/>
    <property type="evidence" value="ECO:0007669"/>
    <property type="project" value="TreeGrafter"/>
</dbReference>
<evidence type="ECO:0000313" key="9">
    <source>
        <dbReference type="Proteomes" id="UP000287601"/>
    </source>
</evidence>
<dbReference type="InterPro" id="IPR008927">
    <property type="entry name" value="6-PGluconate_DH-like_C_sf"/>
</dbReference>
<dbReference type="InterPro" id="IPR036291">
    <property type="entry name" value="NAD(P)-bd_dom_sf"/>
</dbReference>
<dbReference type="InterPro" id="IPR022694">
    <property type="entry name" value="3-OHacyl-CoA_DH"/>
</dbReference>
<feature type="site" description="Important for catalytic activity" evidence="5">
    <location>
        <position position="140"/>
    </location>
</feature>
<proteinExistence type="inferred from homology"/>
<dbReference type="AlphaFoldDB" id="A0A410PUU7"/>
<dbReference type="PANTHER" id="PTHR48075">
    <property type="entry name" value="3-HYDROXYACYL-COA DEHYDROGENASE FAMILY PROTEIN"/>
    <property type="match status" value="1"/>
</dbReference>
<protein>
    <recommendedName>
        <fullName evidence="4">3-hydroxybutyryl-CoA dehydrogenase</fullName>
    </recommendedName>
</protein>
<dbReference type="SUPFAM" id="SSF51735">
    <property type="entry name" value="NAD(P)-binding Rossmann-fold domains"/>
    <property type="match status" value="1"/>
</dbReference>
<dbReference type="RefSeq" id="WP_128745318.1">
    <property type="nucleotide sequence ID" value="NZ_CP035281.1"/>
</dbReference>
<evidence type="ECO:0000259" key="6">
    <source>
        <dbReference type="Pfam" id="PF00725"/>
    </source>
</evidence>
<evidence type="ECO:0000256" key="1">
    <source>
        <dbReference type="ARBA" id="ARBA00005086"/>
    </source>
</evidence>
<evidence type="ECO:0000256" key="2">
    <source>
        <dbReference type="ARBA" id="ARBA00009463"/>
    </source>
</evidence>
<dbReference type="Gene3D" id="3.40.50.720">
    <property type="entry name" value="NAD(P)-binding Rossmann-like Domain"/>
    <property type="match status" value="1"/>
</dbReference>
<dbReference type="EMBL" id="CP035281">
    <property type="protein sequence ID" value="QAT42668.1"/>
    <property type="molecule type" value="Genomic_DNA"/>
</dbReference>
<dbReference type="InterPro" id="IPR006176">
    <property type="entry name" value="3-OHacyl-CoA_DH_NAD-bd"/>
</dbReference>
<sequence length="295" mass="32027">MSVKNLFIIGAGFMGMGIAQTAITRGVRVTVNDISDASLAKGRQTVETMLQKNVKKGKMTEEAMKEALSLLSFTTSISDCSNADFIIEAAPENEGLKVSIMEEVDKHAKADAVIASNTSSISITTLASHLKNPSRFVGMHFFSPVPLINLLEVVKGLQTGQQTMDLTTALGEQLGKVCIVSKDEPGFIVNRMLIPMLNEAFILIERGIGTIEEIDLGMRLGLNHPMGPLELVDMIGIDVELAVMEVLYSEIGDPKYRPAVLLRRMVAAGNLGRKTGKGFYVYHEDGTRTPNTDLI</sequence>
<keyword evidence="3" id="KW-0560">Oxidoreductase</keyword>
<feature type="domain" description="3-hydroxyacyl-CoA dehydrogenase C-terminal" evidence="6">
    <location>
        <begin position="186"/>
        <end position="282"/>
    </location>
</feature>
<dbReference type="PANTHER" id="PTHR48075:SF5">
    <property type="entry name" value="3-HYDROXYBUTYRYL-COA DEHYDROGENASE"/>
    <property type="match status" value="1"/>
</dbReference>
<name>A0A410PUU7_9FIRM</name>
<evidence type="ECO:0000256" key="5">
    <source>
        <dbReference type="PIRSR" id="PIRSR000105-1"/>
    </source>
</evidence>
<dbReference type="Proteomes" id="UP000287601">
    <property type="component" value="Chromosome"/>
</dbReference>
<dbReference type="InterPro" id="IPR006108">
    <property type="entry name" value="3HC_DH_C"/>
</dbReference>
<dbReference type="GO" id="GO:0019605">
    <property type="term" value="P:butyrate metabolic process"/>
    <property type="evidence" value="ECO:0007669"/>
    <property type="project" value="UniProtKB-UniPathway"/>
</dbReference>
<dbReference type="Gene3D" id="1.10.1040.10">
    <property type="entry name" value="N-(1-d-carboxylethyl)-l-norvaline Dehydrogenase, domain 2"/>
    <property type="match status" value="1"/>
</dbReference>
<dbReference type="InterPro" id="IPR013328">
    <property type="entry name" value="6PGD_dom2"/>
</dbReference>
<evidence type="ECO:0000259" key="7">
    <source>
        <dbReference type="Pfam" id="PF02737"/>
    </source>
</evidence>
<feature type="domain" description="3-hydroxyacyl-CoA dehydrogenase NAD binding" evidence="7">
    <location>
        <begin position="7"/>
        <end position="183"/>
    </location>
</feature>
<dbReference type="PIRSF" id="PIRSF000105">
    <property type="entry name" value="HCDH"/>
    <property type="match status" value="1"/>
</dbReference>
<reference evidence="8 9" key="1">
    <citation type="submission" date="2019-01" db="EMBL/GenBank/DDBJ databases">
        <title>Draft genomes of a novel of Aminipila strains.</title>
        <authorList>
            <person name="Ma S."/>
        </authorList>
    </citation>
    <scope>NUCLEOTIDE SEQUENCE [LARGE SCALE GENOMIC DNA]</scope>
    <source>
        <strain evidence="9">JN-39</strain>
    </source>
</reference>
<keyword evidence="9" id="KW-1185">Reference proteome</keyword>
<comment type="pathway">
    <text evidence="1">Lipid metabolism; butanoate metabolism.</text>
</comment>
<organism evidence="8 9">
    <name type="scientific">Aminipila luticellarii</name>
    <dbReference type="NCBI Taxonomy" id="2507160"/>
    <lineage>
        <taxon>Bacteria</taxon>
        <taxon>Bacillati</taxon>
        <taxon>Bacillota</taxon>
        <taxon>Clostridia</taxon>
        <taxon>Peptostreptococcales</taxon>
        <taxon>Anaerovoracaceae</taxon>
        <taxon>Aminipila</taxon>
    </lineage>
</organism>
<dbReference type="PROSITE" id="PS00067">
    <property type="entry name" value="3HCDH"/>
    <property type="match status" value="1"/>
</dbReference>
<dbReference type="Pfam" id="PF00725">
    <property type="entry name" value="3HCDH"/>
    <property type="match status" value="1"/>
</dbReference>
<evidence type="ECO:0000313" key="8">
    <source>
        <dbReference type="EMBL" id="QAT42668.1"/>
    </source>
</evidence>
<dbReference type="InterPro" id="IPR006180">
    <property type="entry name" value="3-OHacyl-CoA_DH_CS"/>
</dbReference>
<accession>A0A410PUU7</accession>
<dbReference type="FunFam" id="3.40.50.720:FF:000009">
    <property type="entry name" value="Fatty oxidation complex, alpha subunit"/>
    <property type="match status" value="1"/>
</dbReference>